<keyword evidence="4" id="KW-1185">Reference proteome</keyword>
<keyword evidence="2" id="KW-1133">Transmembrane helix</keyword>
<name>A0ABQ7QEH5_PLUXY</name>
<evidence type="ECO:0000313" key="4">
    <source>
        <dbReference type="Proteomes" id="UP000823941"/>
    </source>
</evidence>
<organism evidence="3 4">
    <name type="scientific">Plutella xylostella</name>
    <name type="common">Diamondback moth</name>
    <name type="synonym">Plutella maculipennis</name>
    <dbReference type="NCBI Taxonomy" id="51655"/>
    <lineage>
        <taxon>Eukaryota</taxon>
        <taxon>Metazoa</taxon>
        <taxon>Ecdysozoa</taxon>
        <taxon>Arthropoda</taxon>
        <taxon>Hexapoda</taxon>
        <taxon>Insecta</taxon>
        <taxon>Pterygota</taxon>
        <taxon>Neoptera</taxon>
        <taxon>Endopterygota</taxon>
        <taxon>Lepidoptera</taxon>
        <taxon>Glossata</taxon>
        <taxon>Ditrysia</taxon>
        <taxon>Yponomeutoidea</taxon>
        <taxon>Plutellidae</taxon>
        <taxon>Plutella</taxon>
    </lineage>
</organism>
<sequence length="109" mass="12595">MTKMCNSVPPPRQENNNFMTQVGLKNSLNQESNNILGHLNHMNWYMFLLLLMLAVVILFFLGRYINISCNKKIERRAAAQSMRLRRTTSGTGMGAGDDDDYKRQHFVKQ</sequence>
<dbReference type="EMBL" id="JAHIBW010000016">
    <property type="protein sequence ID" value="KAG7303579.1"/>
    <property type="molecule type" value="Genomic_DNA"/>
</dbReference>
<gene>
    <name evidence="3" type="ORF">JYU34_012108</name>
</gene>
<dbReference type="Proteomes" id="UP000823941">
    <property type="component" value="Chromosome 16"/>
</dbReference>
<evidence type="ECO:0000256" key="2">
    <source>
        <dbReference type="SAM" id="Phobius"/>
    </source>
</evidence>
<keyword evidence="2" id="KW-0812">Transmembrane</keyword>
<feature type="region of interest" description="Disordered" evidence="1">
    <location>
        <begin position="80"/>
        <end position="109"/>
    </location>
</feature>
<accession>A0ABQ7QEH5</accession>
<comment type="caution">
    <text evidence="3">The sequence shown here is derived from an EMBL/GenBank/DDBJ whole genome shotgun (WGS) entry which is preliminary data.</text>
</comment>
<feature type="transmembrane region" description="Helical" evidence="2">
    <location>
        <begin position="44"/>
        <end position="66"/>
    </location>
</feature>
<evidence type="ECO:0000313" key="3">
    <source>
        <dbReference type="EMBL" id="KAG7303579.1"/>
    </source>
</evidence>
<reference evidence="3 4" key="1">
    <citation type="submission" date="2021-06" db="EMBL/GenBank/DDBJ databases">
        <title>A haploid diamondback moth (Plutella xylostella L.) genome assembly resolves 31 chromosomes and identifies a diamide resistance mutation.</title>
        <authorList>
            <person name="Ward C.M."/>
            <person name="Perry K.D."/>
            <person name="Baker G."/>
            <person name="Powis K."/>
            <person name="Heckel D.G."/>
            <person name="Baxter S.W."/>
        </authorList>
    </citation>
    <scope>NUCLEOTIDE SEQUENCE [LARGE SCALE GENOMIC DNA]</scope>
    <source>
        <strain evidence="3 4">LV</strain>
        <tissue evidence="3">Single pupa</tissue>
    </source>
</reference>
<keyword evidence="2" id="KW-0472">Membrane</keyword>
<protein>
    <submittedName>
        <fullName evidence="3">Uncharacterized protein</fullName>
    </submittedName>
</protein>
<evidence type="ECO:0000256" key="1">
    <source>
        <dbReference type="SAM" id="MobiDB-lite"/>
    </source>
</evidence>
<proteinExistence type="predicted"/>